<dbReference type="AlphaFoldDB" id="A0A645GQB9"/>
<gene>
    <name evidence="1" type="ORF">SDC9_176536</name>
</gene>
<dbReference type="EMBL" id="VSSQ01079614">
    <property type="protein sequence ID" value="MPN29087.1"/>
    <property type="molecule type" value="Genomic_DNA"/>
</dbReference>
<organism evidence="1">
    <name type="scientific">bioreactor metagenome</name>
    <dbReference type="NCBI Taxonomy" id="1076179"/>
    <lineage>
        <taxon>unclassified sequences</taxon>
        <taxon>metagenomes</taxon>
        <taxon>ecological metagenomes</taxon>
    </lineage>
</organism>
<evidence type="ECO:0000313" key="1">
    <source>
        <dbReference type="EMBL" id="MPN29087.1"/>
    </source>
</evidence>
<proteinExistence type="predicted"/>
<sequence length="118" mass="12702">MVSGSAKQFNVTWNTETGIISLDPNIKSTVGAIELISNTPYVSAGGELAAGDGKTKPCTLNTSRIMKDGRDIKLAAYTINGNNYFKLRDLGETFNFNVGWDSANNAITIDTMKGYTVD</sequence>
<name>A0A645GQB9_9ZZZZ</name>
<reference evidence="1" key="1">
    <citation type="submission" date="2019-08" db="EMBL/GenBank/DDBJ databases">
        <authorList>
            <person name="Kucharzyk K."/>
            <person name="Murdoch R.W."/>
            <person name="Higgins S."/>
            <person name="Loffler F."/>
        </authorList>
    </citation>
    <scope>NUCLEOTIDE SEQUENCE</scope>
</reference>
<accession>A0A645GQB9</accession>
<comment type="caution">
    <text evidence="1">The sequence shown here is derived from an EMBL/GenBank/DDBJ whole genome shotgun (WGS) entry which is preliminary data.</text>
</comment>
<protein>
    <submittedName>
        <fullName evidence="1">Uncharacterized protein</fullName>
    </submittedName>
</protein>